<gene>
    <name evidence="8" type="ORF">M413DRAFT_447793</name>
</gene>
<comment type="subcellular location">
    <subcellularLocation>
        <location evidence="1">Membrane</location>
        <topology evidence="1">Multi-pass membrane protein</topology>
    </subcellularLocation>
</comment>
<feature type="transmembrane region" description="Helical" evidence="6">
    <location>
        <begin position="208"/>
        <end position="228"/>
    </location>
</feature>
<feature type="domain" description="Major facilitator superfamily (MFS) profile" evidence="7">
    <location>
        <begin position="112"/>
        <end position="545"/>
    </location>
</feature>
<dbReference type="EMBL" id="KN831790">
    <property type="protein sequence ID" value="KIM38587.1"/>
    <property type="molecule type" value="Genomic_DNA"/>
</dbReference>
<proteinExistence type="predicted"/>
<feature type="transmembrane region" description="Helical" evidence="6">
    <location>
        <begin position="424"/>
        <end position="444"/>
    </location>
</feature>
<feature type="transmembrane region" description="Helical" evidence="6">
    <location>
        <begin position="481"/>
        <end position="503"/>
    </location>
</feature>
<dbReference type="GO" id="GO:0005886">
    <property type="term" value="C:plasma membrane"/>
    <property type="evidence" value="ECO:0007669"/>
    <property type="project" value="TreeGrafter"/>
</dbReference>
<feature type="transmembrane region" description="Helical" evidence="6">
    <location>
        <begin position="178"/>
        <end position="196"/>
    </location>
</feature>
<feature type="transmembrane region" description="Helical" evidence="6">
    <location>
        <begin position="110"/>
        <end position="127"/>
    </location>
</feature>
<feature type="compositionally biased region" description="Polar residues" evidence="5">
    <location>
        <begin position="1"/>
        <end position="22"/>
    </location>
</feature>
<dbReference type="InterPro" id="IPR020846">
    <property type="entry name" value="MFS_dom"/>
</dbReference>
<accession>A0A0C2YCA1</accession>
<keyword evidence="4 6" id="KW-0472">Membrane</keyword>
<keyword evidence="9" id="KW-1185">Reference proteome</keyword>
<dbReference type="Proteomes" id="UP000053424">
    <property type="component" value="Unassembled WGS sequence"/>
</dbReference>
<reference evidence="8 9" key="1">
    <citation type="submission" date="2014-04" db="EMBL/GenBank/DDBJ databases">
        <authorList>
            <consortium name="DOE Joint Genome Institute"/>
            <person name="Kuo A."/>
            <person name="Gay G."/>
            <person name="Dore J."/>
            <person name="Kohler A."/>
            <person name="Nagy L.G."/>
            <person name="Floudas D."/>
            <person name="Copeland A."/>
            <person name="Barry K.W."/>
            <person name="Cichocki N."/>
            <person name="Veneault-Fourrey C."/>
            <person name="LaButti K."/>
            <person name="Lindquist E.A."/>
            <person name="Lipzen A."/>
            <person name="Lundell T."/>
            <person name="Morin E."/>
            <person name="Murat C."/>
            <person name="Sun H."/>
            <person name="Tunlid A."/>
            <person name="Henrissat B."/>
            <person name="Grigoriev I.V."/>
            <person name="Hibbett D.S."/>
            <person name="Martin F."/>
            <person name="Nordberg H.P."/>
            <person name="Cantor M.N."/>
            <person name="Hua S.X."/>
        </authorList>
    </citation>
    <scope>NUCLEOTIDE SEQUENCE [LARGE SCALE GENOMIC DNA]</scope>
    <source>
        <strain evidence="9">h7</strain>
    </source>
</reference>
<dbReference type="PANTHER" id="PTHR23502:SF74">
    <property type="entry name" value="MAJOR FACILITATOR SUPERFAMILY (MFS) PROFILE DOMAIN-CONTAINING PROTEIN"/>
    <property type="match status" value="1"/>
</dbReference>
<dbReference type="Gene3D" id="1.20.1250.20">
    <property type="entry name" value="MFS general substrate transporter like domains"/>
    <property type="match status" value="1"/>
</dbReference>
<feature type="transmembrane region" description="Helical" evidence="6">
    <location>
        <begin position="515"/>
        <end position="538"/>
    </location>
</feature>
<feature type="transmembrane region" description="Helical" evidence="6">
    <location>
        <begin position="384"/>
        <end position="403"/>
    </location>
</feature>
<feature type="transmembrane region" description="Helical" evidence="6">
    <location>
        <begin position="267"/>
        <end position="287"/>
    </location>
</feature>
<dbReference type="PROSITE" id="PS50850">
    <property type="entry name" value="MFS"/>
    <property type="match status" value="1"/>
</dbReference>
<evidence type="ECO:0000259" key="7">
    <source>
        <dbReference type="PROSITE" id="PS50850"/>
    </source>
</evidence>
<dbReference type="Pfam" id="PF07690">
    <property type="entry name" value="MFS_1"/>
    <property type="match status" value="1"/>
</dbReference>
<dbReference type="STRING" id="686832.A0A0C2YCA1"/>
<evidence type="ECO:0000256" key="5">
    <source>
        <dbReference type="SAM" id="MobiDB-lite"/>
    </source>
</evidence>
<feature type="region of interest" description="Disordered" evidence="5">
    <location>
        <begin position="1"/>
        <end position="50"/>
    </location>
</feature>
<dbReference type="PANTHER" id="PTHR23502">
    <property type="entry name" value="MAJOR FACILITATOR SUPERFAMILY"/>
    <property type="match status" value="1"/>
</dbReference>
<dbReference type="GO" id="GO:0022857">
    <property type="term" value="F:transmembrane transporter activity"/>
    <property type="evidence" value="ECO:0007669"/>
    <property type="project" value="InterPro"/>
</dbReference>
<evidence type="ECO:0000313" key="8">
    <source>
        <dbReference type="EMBL" id="KIM38587.1"/>
    </source>
</evidence>
<dbReference type="CDD" id="cd17323">
    <property type="entry name" value="MFS_Tpo1_MDR_like"/>
    <property type="match status" value="1"/>
</dbReference>
<sequence>MSQSFPPQEPSSAVNSTRSSFTYLDPPQSPSENGQQRLGPHGLRIAEIAARGEEEFEHYGGDDIHEPPPKPPAIGGAGLPSVQTIDANMVTWDGPDDPTNPQNWTVRYKWAVTFVIIVMTVNVTFASSAPSVASHKILTQFHIEKEVSYLVTTTFLLGYVFGPSFWGPGSELVGRKPIFVISMLAYTLFILGQALAPNIETLLVTRFFSGFFAVAPLTNSGGVIADIWPAVGRGPAMTLFTASVFLGPVLGPIIAGFIIQSSVTWRWVFWVMLIFAGVCSIVMFIFMPETYSPIILQKKVKRLRKEDPVGSKHLYCEHEKQDWSYMGVIRRTLFRPAKMLVLEPILLLITIYTAVVYGLLYALFQAFPIVFVTRRGFTISQNGLIFIGVGIGTTVGSIINHLTTRHYPALIKKWKGFPPPENRLYGAMVGSPALVVGIFWFGWTGEFSTVPWYVPAISTIFVGAGIGLIFMSFLSYLVDTYLMYSASAFAANTAVRSAVAAAFPLFTTQMFTNIGVHWACTIIGLIGLLFVPSPFLFYKYGARIRAHSKFAPCLDLQIAAEMKLEKEEQEMKGMSTEKERMGLSSA</sequence>
<name>A0A0C2YCA1_HEBCY</name>
<organism evidence="8 9">
    <name type="scientific">Hebeloma cylindrosporum</name>
    <dbReference type="NCBI Taxonomy" id="76867"/>
    <lineage>
        <taxon>Eukaryota</taxon>
        <taxon>Fungi</taxon>
        <taxon>Dikarya</taxon>
        <taxon>Basidiomycota</taxon>
        <taxon>Agaricomycotina</taxon>
        <taxon>Agaricomycetes</taxon>
        <taxon>Agaricomycetidae</taxon>
        <taxon>Agaricales</taxon>
        <taxon>Agaricineae</taxon>
        <taxon>Hymenogastraceae</taxon>
        <taxon>Hebeloma</taxon>
    </lineage>
</organism>
<dbReference type="SUPFAM" id="SSF103473">
    <property type="entry name" value="MFS general substrate transporter"/>
    <property type="match status" value="1"/>
</dbReference>
<feature type="transmembrane region" description="Helical" evidence="6">
    <location>
        <begin position="240"/>
        <end position="261"/>
    </location>
</feature>
<evidence type="ECO:0000313" key="9">
    <source>
        <dbReference type="Proteomes" id="UP000053424"/>
    </source>
</evidence>
<dbReference type="HOGENOM" id="CLU_008455_11_4_1"/>
<feature type="transmembrane region" description="Helical" evidence="6">
    <location>
        <begin position="450"/>
        <end position="474"/>
    </location>
</feature>
<dbReference type="InterPro" id="IPR036259">
    <property type="entry name" value="MFS_trans_sf"/>
</dbReference>
<reference evidence="9" key="2">
    <citation type="submission" date="2015-01" db="EMBL/GenBank/DDBJ databases">
        <title>Evolutionary Origins and Diversification of the Mycorrhizal Mutualists.</title>
        <authorList>
            <consortium name="DOE Joint Genome Institute"/>
            <consortium name="Mycorrhizal Genomics Consortium"/>
            <person name="Kohler A."/>
            <person name="Kuo A."/>
            <person name="Nagy L.G."/>
            <person name="Floudas D."/>
            <person name="Copeland A."/>
            <person name="Barry K.W."/>
            <person name="Cichocki N."/>
            <person name="Veneault-Fourrey C."/>
            <person name="LaButti K."/>
            <person name="Lindquist E.A."/>
            <person name="Lipzen A."/>
            <person name="Lundell T."/>
            <person name="Morin E."/>
            <person name="Murat C."/>
            <person name="Riley R."/>
            <person name="Ohm R."/>
            <person name="Sun H."/>
            <person name="Tunlid A."/>
            <person name="Henrissat B."/>
            <person name="Grigoriev I.V."/>
            <person name="Hibbett D.S."/>
            <person name="Martin F."/>
        </authorList>
    </citation>
    <scope>NUCLEOTIDE SEQUENCE [LARGE SCALE GENOMIC DNA]</scope>
    <source>
        <strain evidence="9">h7</strain>
    </source>
</reference>
<feature type="transmembrane region" description="Helical" evidence="6">
    <location>
        <begin position="147"/>
        <end position="166"/>
    </location>
</feature>
<evidence type="ECO:0000256" key="2">
    <source>
        <dbReference type="ARBA" id="ARBA00022692"/>
    </source>
</evidence>
<dbReference type="InterPro" id="IPR011701">
    <property type="entry name" value="MFS"/>
</dbReference>
<feature type="transmembrane region" description="Helical" evidence="6">
    <location>
        <begin position="340"/>
        <end position="364"/>
    </location>
</feature>
<evidence type="ECO:0000256" key="3">
    <source>
        <dbReference type="ARBA" id="ARBA00022989"/>
    </source>
</evidence>
<evidence type="ECO:0000256" key="6">
    <source>
        <dbReference type="SAM" id="Phobius"/>
    </source>
</evidence>
<dbReference type="OrthoDB" id="9986881at2759"/>
<evidence type="ECO:0000256" key="4">
    <source>
        <dbReference type="ARBA" id="ARBA00023136"/>
    </source>
</evidence>
<keyword evidence="3 6" id="KW-1133">Transmembrane helix</keyword>
<keyword evidence="2 6" id="KW-0812">Transmembrane</keyword>
<dbReference type="FunFam" id="1.20.1250.20:FF:000082">
    <property type="entry name" value="MFS multidrug transporter, putative"/>
    <property type="match status" value="1"/>
</dbReference>
<evidence type="ECO:0000256" key="1">
    <source>
        <dbReference type="ARBA" id="ARBA00004141"/>
    </source>
</evidence>
<dbReference type="AlphaFoldDB" id="A0A0C2YCA1"/>
<protein>
    <recommendedName>
        <fullName evidence="7">Major facilitator superfamily (MFS) profile domain-containing protein</fullName>
    </recommendedName>
</protein>